<dbReference type="GO" id="GO:0005509">
    <property type="term" value="F:calcium ion binding"/>
    <property type="evidence" value="ECO:0007669"/>
    <property type="project" value="InterPro"/>
</dbReference>
<dbReference type="PROSITE" id="PS50222">
    <property type="entry name" value="EF_HAND_2"/>
    <property type="match status" value="1"/>
</dbReference>
<proteinExistence type="predicted"/>
<dbReference type="InterPro" id="IPR018247">
    <property type="entry name" value="EF_Hand_1_Ca_BS"/>
</dbReference>
<evidence type="ECO:0000313" key="3">
    <source>
        <dbReference type="EMBL" id="GIY50102.1"/>
    </source>
</evidence>
<dbReference type="InterPro" id="IPR002048">
    <property type="entry name" value="EF_hand_dom"/>
</dbReference>
<name>A0AAV4TYE0_CAEEX</name>
<dbReference type="PROSITE" id="PS00018">
    <property type="entry name" value="EF_HAND_1"/>
    <property type="match status" value="1"/>
</dbReference>
<dbReference type="AlphaFoldDB" id="A0AAV4TYE0"/>
<accession>A0AAV4TYE0</accession>
<evidence type="ECO:0000259" key="2">
    <source>
        <dbReference type="PROSITE" id="PS50222"/>
    </source>
</evidence>
<keyword evidence="1" id="KW-0106">Calcium</keyword>
<dbReference type="InterPro" id="IPR011992">
    <property type="entry name" value="EF-hand-dom_pair"/>
</dbReference>
<evidence type="ECO:0000256" key="1">
    <source>
        <dbReference type="ARBA" id="ARBA00022837"/>
    </source>
</evidence>
<organism evidence="3 4">
    <name type="scientific">Caerostris extrusa</name>
    <name type="common">Bark spider</name>
    <name type="synonym">Caerostris bankana</name>
    <dbReference type="NCBI Taxonomy" id="172846"/>
    <lineage>
        <taxon>Eukaryota</taxon>
        <taxon>Metazoa</taxon>
        <taxon>Ecdysozoa</taxon>
        <taxon>Arthropoda</taxon>
        <taxon>Chelicerata</taxon>
        <taxon>Arachnida</taxon>
        <taxon>Araneae</taxon>
        <taxon>Araneomorphae</taxon>
        <taxon>Entelegynae</taxon>
        <taxon>Araneoidea</taxon>
        <taxon>Araneidae</taxon>
        <taxon>Caerostris</taxon>
    </lineage>
</organism>
<dbReference type="SUPFAM" id="SSF47473">
    <property type="entry name" value="EF-hand"/>
    <property type="match status" value="1"/>
</dbReference>
<dbReference type="EMBL" id="BPLR01011940">
    <property type="protein sequence ID" value="GIY50102.1"/>
    <property type="molecule type" value="Genomic_DNA"/>
</dbReference>
<protein>
    <submittedName>
        <fullName evidence="3">TBC1 domain family member 9</fullName>
    </submittedName>
</protein>
<sequence length="183" mass="21150">MITLFIKEEQLQQRYWSPTVICNGNEKYDPSIPFYEQCLIDYDVFRIFFNLLPPWGRGENAKVLCTRIFQLIDDNQDNMLSFLEFLQFLAIVCRTDVEMKLKMLYLSHLISSPDVKSETTSLEPEEAAEAEEFFSSIESTATSEVDSVQSSSDHLLHSTSMNETCNVKELKKFLFSADMTLPK</sequence>
<keyword evidence="4" id="KW-1185">Reference proteome</keyword>
<evidence type="ECO:0000313" key="4">
    <source>
        <dbReference type="Proteomes" id="UP001054945"/>
    </source>
</evidence>
<dbReference type="Gene3D" id="1.10.238.10">
    <property type="entry name" value="EF-hand"/>
    <property type="match status" value="1"/>
</dbReference>
<feature type="domain" description="EF-hand" evidence="2">
    <location>
        <begin position="60"/>
        <end position="95"/>
    </location>
</feature>
<gene>
    <name evidence="3" type="primary">Tbc1d9</name>
    <name evidence="3" type="ORF">CEXT_348451</name>
</gene>
<dbReference type="Proteomes" id="UP001054945">
    <property type="component" value="Unassembled WGS sequence"/>
</dbReference>
<comment type="caution">
    <text evidence="3">The sequence shown here is derived from an EMBL/GenBank/DDBJ whole genome shotgun (WGS) entry which is preliminary data.</text>
</comment>
<reference evidence="3 4" key="1">
    <citation type="submission" date="2021-06" db="EMBL/GenBank/DDBJ databases">
        <title>Caerostris extrusa draft genome.</title>
        <authorList>
            <person name="Kono N."/>
            <person name="Arakawa K."/>
        </authorList>
    </citation>
    <scope>NUCLEOTIDE SEQUENCE [LARGE SCALE GENOMIC DNA]</scope>
</reference>